<dbReference type="EMBL" id="FONW01000007">
    <property type="protein sequence ID" value="SFF48136.1"/>
    <property type="molecule type" value="Genomic_DNA"/>
</dbReference>
<evidence type="ECO:0000313" key="2">
    <source>
        <dbReference type="EMBL" id="SFF48136.1"/>
    </source>
</evidence>
<proteinExistence type="predicted"/>
<dbReference type="STRING" id="655355.SAMN05216283_107119"/>
<keyword evidence="1" id="KW-0732">Signal</keyword>
<dbReference type="PROSITE" id="PS51257">
    <property type="entry name" value="PROKAR_LIPOPROTEIN"/>
    <property type="match status" value="1"/>
</dbReference>
<keyword evidence="3" id="KW-1185">Reference proteome</keyword>
<evidence type="ECO:0000313" key="3">
    <source>
        <dbReference type="Proteomes" id="UP000198964"/>
    </source>
</evidence>
<protein>
    <recommendedName>
        <fullName evidence="4">DUF4136 domain-containing protein</fullName>
    </recommendedName>
</protein>
<gene>
    <name evidence="2" type="ORF">SAMN05216283_107119</name>
</gene>
<accession>A0A1I2J5B8</accession>
<reference evidence="2 3" key="1">
    <citation type="submission" date="2016-10" db="EMBL/GenBank/DDBJ databases">
        <authorList>
            <person name="de Groot N.N."/>
        </authorList>
    </citation>
    <scope>NUCLEOTIDE SEQUENCE [LARGE SCALE GENOMIC DNA]</scope>
    <source>
        <strain evidence="2 3">CGMCC 1.9156</strain>
    </source>
</reference>
<feature type="signal peptide" evidence="1">
    <location>
        <begin position="1"/>
        <end position="17"/>
    </location>
</feature>
<evidence type="ECO:0008006" key="4">
    <source>
        <dbReference type="Google" id="ProtNLM"/>
    </source>
</evidence>
<dbReference type="Proteomes" id="UP000198964">
    <property type="component" value="Unassembled WGS sequence"/>
</dbReference>
<sequence>MNKLAFFSVLFVFGLLAGCSSSQKITSSWINTPELSGGPYRNICVVALTPNKEMKKSVEEEMVHFIEKQGGKAVKSSDIFPTTLSDDKQKNKEVLLKVLKDAGCDGVLTVTRLDVKTEARYVPGSQTVYAPSFKYRYYANYHDYYNYRMPEVSTSGYLTRETTYFLEANFYDLKSEKILWSIQSDAFDPASLDDWFKGYSKLLVKQLKNEGLLKR</sequence>
<evidence type="ECO:0000256" key="1">
    <source>
        <dbReference type="SAM" id="SignalP"/>
    </source>
</evidence>
<dbReference type="RefSeq" id="WP_093920454.1">
    <property type="nucleotide sequence ID" value="NZ_FONW01000007.1"/>
</dbReference>
<dbReference type="AlphaFoldDB" id="A0A1I2J5B8"/>
<organism evidence="2 3">
    <name type="scientific">Sunxiuqinia elliptica</name>
    <dbReference type="NCBI Taxonomy" id="655355"/>
    <lineage>
        <taxon>Bacteria</taxon>
        <taxon>Pseudomonadati</taxon>
        <taxon>Bacteroidota</taxon>
        <taxon>Bacteroidia</taxon>
        <taxon>Marinilabiliales</taxon>
        <taxon>Prolixibacteraceae</taxon>
        <taxon>Sunxiuqinia</taxon>
    </lineage>
</organism>
<name>A0A1I2J5B8_9BACT</name>
<feature type="chain" id="PRO_5011549461" description="DUF4136 domain-containing protein" evidence="1">
    <location>
        <begin position="18"/>
        <end position="215"/>
    </location>
</feature>